<evidence type="ECO:0000313" key="9">
    <source>
        <dbReference type="Proteomes" id="UP000266272"/>
    </source>
</evidence>
<feature type="transmembrane region" description="Helical" evidence="6">
    <location>
        <begin position="89"/>
        <end position="107"/>
    </location>
</feature>
<reference evidence="8 9" key="1">
    <citation type="journal article" date="2018" name="PLoS Pathog.">
        <title>Evolution of structural diversity of trichothecenes, a family of toxins produced by plant pathogenic and entomopathogenic fungi.</title>
        <authorList>
            <person name="Proctor R.H."/>
            <person name="McCormick S.P."/>
            <person name="Kim H.S."/>
            <person name="Cardoza R.E."/>
            <person name="Stanley A.M."/>
            <person name="Lindo L."/>
            <person name="Kelly A."/>
            <person name="Brown D.W."/>
            <person name="Lee T."/>
            <person name="Vaughan M.M."/>
            <person name="Alexander N.J."/>
            <person name="Busman M."/>
            <person name="Gutierrez S."/>
        </authorList>
    </citation>
    <scope>NUCLEOTIDE SEQUENCE [LARGE SCALE GENOMIC DNA]</scope>
    <source>
        <strain evidence="8 9">IBT 40837</strain>
    </source>
</reference>
<dbReference type="GO" id="GO:0016020">
    <property type="term" value="C:membrane"/>
    <property type="evidence" value="ECO:0007669"/>
    <property type="project" value="UniProtKB-SubCell"/>
</dbReference>
<evidence type="ECO:0000256" key="2">
    <source>
        <dbReference type="ARBA" id="ARBA00022692"/>
    </source>
</evidence>
<dbReference type="PANTHER" id="PTHR39469">
    <property type="entry name" value="CHROMOSOME 1, WHOLE GENOME SHOTGUN SEQUENCE"/>
    <property type="match status" value="1"/>
</dbReference>
<feature type="region of interest" description="Disordered" evidence="5">
    <location>
        <begin position="225"/>
        <end position="251"/>
    </location>
</feature>
<comment type="caution">
    <text evidence="8">The sequence shown here is derived from an EMBL/GenBank/DDBJ whole genome shotgun (WGS) entry which is preliminary data.</text>
</comment>
<evidence type="ECO:0000256" key="5">
    <source>
        <dbReference type="SAM" id="MobiDB-lite"/>
    </source>
</evidence>
<dbReference type="EMBL" id="PXOA01000132">
    <property type="protein sequence ID" value="RFU79923.1"/>
    <property type="molecule type" value="Genomic_DNA"/>
</dbReference>
<evidence type="ECO:0000256" key="6">
    <source>
        <dbReference type="SAM" id="Phobius"/>
    </source>
</evidence>
<dbReference type="OrthoDB" id="102260at2759"/>
<accession>A0A395NVA4</accession>
<evidence type="ECO:0000313" key="8">
    <source>
        <dbReference type="EMBL" id="RFU79923.1"/>
    </source>
</evidence>
<keyword evidence="3 6" id="KW-1133">Transmembrane helix</keyword>
<dbReference type="PANTHER" id="PTHR39469:SF1">
    <property type="entry name" value="DUF4203 DOMAIN-CONTAINING PROTEIN"/>
    <property type="match status" value="1"/>
</dbReference>
<evidence type="ECO:0000259" key="7">
    <source>
        <dbReference type="Pfam" id="PF13886"/>
    </source>
</evidence>
<evidence type="ECO:0000256" key="4">
    <source>
        <dbReference type="ARBA" id="ARBA00023136"/>
    </source>
</evidence>
<keyword evidence="2 6" id="KW-0812">Transmembrane</keyword>
<dbReference type="Pfam" id="PF13886">
    <property type="entry name" value="TM7S3_TM198"/>
    <property type="match status" value="1"/>
</dbReference>
<dbReference type="InterPro" id="IPR025256">
    <property type="entry name" value="TM7S3/TM198-like_dom"/>
</dbReference>
<gene>
    <name evidence="8" type="ORF">TARUN_2297</name>
</gene>
<feature type="compositionally biased region" description="Basic and acidic residues" evidence="5">
    <location>
        <begin position="320"/>
        <end position="349"/>
    </location>
</feature>
<feature type="region of interest" description="Disordered" evidence="5">
    <location>
        <begin position="298"/>
        <end position="354"/>
    </location>
</feature>
<sequence>MNVPVSLNIQVAFVVAVALSGCALGAASLIFKDSTEGLGFALDDFCLSMWFLCLTSGGLLHDTIGRAIFISCSSVFGVGFYFSRYTRDWAMIILMSFGGATAIVLGIDCYSRAGLKEFWAYVWNFNDNLLPLDADTYPITRGIRIEIAAIVIICLISIISQTQLWKVVREKSKKKIASLPESHRYPEEGETVAGRNTEAEAAAERVEWRKDYGVKALLNSKGTVGLHHSDGTDRGSNGKSPPCGHSESTFTGSKIDITHITDLLDLGLVQTRVAEFIHTDMAMDGKVMVQVAADEITEPPNDGAYEATSGKSGAIPESEAISHDGDRSTSQRDVAKEKQTSHSSSELRRRSPQGTITMAAEVLSPPLGIPTEDDLKFINGWSSVATFADDEAIAPSDVPRSSLVKRDSQSSPILLRSLPQQEFKRIYSKHQLESIENFEELPKSATIIHIDDESSLAVTVDYDTTGDDTTHSSFVGTDDPKSSEITAELGQVTKFQVSQQVEPDSVSESNAGQKIEATCQQDTKQNMVAESNSEVSQKQSQPYVIPDTQGAKENPEANLGDVAEEKENSVPRDQEFIIAAKDAAEGNRLMPTGKATSLTSATLTLINLSKDRLPESLSKVTLLYRTNEWTKHLSLADTPEPEAIYIEPSASEQNVEEATRYVDIDDLLETASGEPIPHPGAKRSELGMVQVSFIQPNPKGSKRKHSFSNVATSAVVPTNAMSSSGSPGSLPTDVTNQRASAIVESISSGFAPIVEEQDSVQIIGIPASEEFIQQDRQMTSTPFPPRVPRVVSFSNPYALLNRRKPVHWSKPQGNPVPHVSEIPVAAQESVRNIHSLHNCSVYNRIFNSKSHDLLFYPHQSCMTNSPLRTYRLTSSSSGVEVASNTQFNSHQPKRISSISVVAQGTKLASFRQSIAHDVRSMSRGVPNMGHDAPFSSTAADDIDTQRTALMKKKEVEMQRMEIQRREKDWHDRLFESRMRTATS</sequence>
<dbReference type="STRING" id="490622.A0A395NVA4"/>
<comment type="subcellular location">
    <subcellularLocation>
        <location evidence="1">Membrane</location>
        <topology evidence="1">Multi-pass membrane protein</topology>
    </subcellularLocation>
</comment>
<keyword evidence="4 6" id="KW-0472">Membrane</keyword>
<feature type="transmembrane region" description="Helical" evidence="6">
    <location>
        <begin position="12"/>
        <end position="31"/>
    </location>
</feature>
<dbReference type="AlphaFoldDB" id="A0A395NVA4"/>
<feature type="region of interest" description="Disordered" evidence="5">
    <location>
        <begin position="528"/>
        <end position="554"/>
    </location>
</feature>
<evidence type="ECO:0000256" key="1">
    <source>
        <dbReference type="ARBA" id="ARBA00004141"/>
    </source>
</evidence>
<evidence type="ECO:0000256" key="3">
    <source>
        <dbReference type="ARBA" id="ARBA00022989"/>
    </source>
</evidence>
<name>A0A395NVA4_TRIAR</name>
<keyword evidence="9" id="KW-1185">Reference proteome</keyword>
<feature type="domain" description="TM7S3/TM198-like" evidence="7">
    <location>
        <begin position="4"/>
        <end position="161"/>
    </location>
</feature>
<proteinExistence type="predicted"/>
<feature type="transmembrane region" description="Helical" evidence="6">
    <location>
        <begin position="67"/>
        <end position="83"/>
    </location>
</feature>
<protein>
    <submittedName>
        <fullName evidence="8">Sulfite exporter family</fullName>
    </submittedName>
</protein>
<organism evidence="8 9">
    <name type="scientific">Trichoderma arundinaceum</name>
    <dbReference type="NCBI Taxonomy" id="490622"/>
    <lineage>
        <taxon>Eukaryota</taxon>
        <taxon>Fungi</taxon>
        <taxon>Dikarya</taxon>
        <taxon>Ascomycota</taxon>
        <taxon>Pezizomycotina</taxon>
        <taxon>Sordariomycetes</taxon>
        <taxon>Hypocreomycetidae</taxon>
        <taxon>Hypocreales</taxon>
        <taxon>Hypocreaceae</taxon>
        <taxon>Trichoderma</taxon>
    </lineage>
</organism>
<feature type="compositionally biased region" description="Polar residues" evidence="5">
    <location>
        <begin position="528"/>
        <end position="542"/>
    </location>
</feature>
<dbReference type="Proteomes" id="UP000266272">
    <property type="component" value="Unassembled WGS sequence"/>
</dbReference>